<dbReference type="InterPro" id="IPR020846">
    <property type="entry name" value="MFS_dom"/>
</dbReference>
<feature type="transmembrane region" description="Helical" evidence="6">
    <location>
        <begin position="385"/>
        <end position="405"/>
    </location>
</feature>
<keyword evidence="5 6" id="KW-0472">Membrane</keyword>
<dbReference type="Proteomes" id="UP000245609">
    <property type="component" value="Unassembled WGS sequence"/>
</dbReference>
<evidence type="ECO:0000313" key="9">
    <source>
        <dbReference type="Proteomes" id="UP000245609"/>
    </source>
</evidence>
<dbReference type="EMBL" id="MBFS01000438">
    <property type="protein sequence ID" value="PVV02505.1"/>
    <property type="molecule type" value="Genomic_DNA"/>
</dbReference>
<dbReference type="PANTHER" id="PTHR43791">
    <property type="entry name" value="PERMEASE-RELATED"/>
    <property type="match status" value="1"/>
</dbReference>
<organism evidence="8 9">
    <name type="scientific">Smittium megazygosporum</name>
    <dbReference type="NCBI Taxonomy" id="133381"/>
    <lineage>
        <taxon>Eukaryota</taxon>
        <taxon>Fungi</taxon>
        <taxon>Fungi incertae sedis</taxon>
        <taxon>Zoopagomycota</taxon>
        <taxon>Kickxellomycotina</taxon>
        <taxon>Harpellomycetes</taxon>
        <taxon>Harpellales</taxon>
        <taxon>Legeriomycetaceae</taxon>
        <taxon>Smittium</taxon>
    </lineage>
</organism>
<feature type="transmembrane region" description="Helical" evidence="6">
    <location>
        <begin position="353"/>
        <end position="373"/>
    </location>
</feature>
<comment type="caution">
    <text evidence="8">The sequence shown here is derived from an EMBL/GenBank/DDBJ whole genome shotgun (WGS) entry which is preliminary data.</text>
</comment>
<dbReference type="Gene3D" id="1.20.1250.20">
    <property type="entry name" value="MFS general substrate transporter like domains"/>
    <property type="match status" value="2"/>
</dbReference>
<protein>
    <recommendedName>
        <fullName evidence="7">Major facilitator superfamily (MFS) profile domain-containing protein</fullName>
    </recommendedName>
</protein>
<evidence type="ECO:0000256" key="4">
    <source>
        <dbReference type="ARBA" id="ARBA00022989"/>
    </source>
</evidence>
<evidence type="ECO:0000256" key="6">
    <source>
        <dbReference type="SAM" id="Phobius"/>
    </source>
</evidence>
<dbReference type="PANTHER" id="PTHR43791:SF36">
    <property type="entry name" value="TRANSPORTER, PUTATIVE (AFU_ORTHOLOGUE AFUA_6G08340)-RELATED"/>
    <property type="match status" value="1"/>
</dbReference>
<evidence type="ECO:0000256" key="3">
    <source>
        <dbReference type="ARBA" id="ARBA00022692"/>
    </source>
</evidence>
<gene>
    <name evidence="8" type="ORF">BB560_003039</name>
</gene>
<feature type="domain" description="Major facilitator superfamily (MFS) profile" evidence="7">
    <location>
        <begin position="33"/>
        <end position="441"/>
    </location>
</feature>
<evidence type="ECO:0000256" key="1">
    <source>
        <dbReference type="ARBA" id="ARBA00004141"/>
    </source>
</evidence>
<dbReference type="PROSITE" id="PS50850">
    <property type="entry name" value="MFS"/>
    <property type="match status" value="1"/>
</dbReference>
<dbReference type="AlphaFoldDB" id="A0A2T9ZD54"/>
<keyword evidence="4 6" id="KW-1133">Transmembrane helix</keyword>
<feature type="transmembrane region" description="Helical" evidence="6">
    <location>
        <begin position="298"/>
        <end position="317"/>
    </location>
</feature>
<feature type="transmembrane region" description="Helical" evidence="6">
    <location>
        <begin position="261"/>
        <end position="286"/>
    </location>
</feature>
<feature type="transmembrane region" description="Helical" evidence="6">
    <location>
        <begin position="193"/>
        <end position="213"/>
    </location>
</feature>
<evidence type="ECO:0000313" key="8">
    <source>
        <dbReference type="EMBL" id="PVV02505.1"/>
    </source>
</evidence>
<feature type="transmembrane region" description="Helical" evidence="6">
    <location>
        <begin position="323"/>
        <end position="344"/>
    </location>
</feature>
<dbReference type="InterPro" id="IPR011701">
    <property type="entry name" value="MFS"/>
</dbReference>
<keyword evidence="9" id="KW-1185">Reference proteome</keyword>
<dbReference type="SUPFAM" id="SSF103473">
    <property type="entry name" value="MFS general substrate transporter"/>
    <property type="match status" value="1"/>
</dbReference>
<feature type="transmembrane region" description="Helical" evidence="6">
    <location>
        <begin position="417"/>
        <end position="440"/>
    </location>
</feature>
<dbReference type="GO" id="GO:0016020">
    <property type="term" value="C:membrane"/>
    <property type="evidence" value="ECO:0007669"/>
    <property type="project" value="UniProtKB-SubCell"/>
</dbReference>
<name>A0A2T9ZD54_9FUNG</name>
<feature type="transmembrane region" description="Helical" evidence="6">
    <location>
        <begin position="98"/>
        <end position="118"/>
    </location>
</feature>
<feature type="transmembrane region" description="Helical" evidence="6">
    <location>
        <begin position="72"/>
        <end position="92"/>
    </location>
</feature>
<comment type="subcellular location">
    <subcellularLocation>
        <location evidence="1">Membrane</location>
        <topology evidence="1">Multi-pass membrane protein</topology>
    </subcellularLocation>
</comment>
<dbReference type="OrthoDB" id="3639251at2759"/>
<reference evidence="8 9" key="1">
    <citation type="journal article" date="2018" name="MBio">
        <title>Comparative Genomics Reveals the Core Gene Toolbox for the Fungus-Insect Symbiosis.</title>
        <authorList>
            <person name="Wang Y."/>
            <person name="Stata M."/>
            <person name="Wang W."/>
            <person name="Stajich J.E."/>
            <person name="White M.M."/>
            <person name="Moncalvo J.M."/>
        </authorList>
    </citation>
    <scope>NUCLEOTIDE SEQUENCE [LARGE SCALE GENOMIC DNA]</scope>
    <source>
        <strain evidence="8 9">SC-DP-2</strain>
    </source>
</reference>
<feature type="transmembrane region" description="Helical" evidence="6">
    <location>
        <begin position="162"/>
        <end position="181"/>
    </location>
</feature>
<dbReference type="FunFam" id="1.20.1250.20:FF:000018">
    <property type="entry name" value="MFS transporter permease"/>
    <property type="match status" value="1"/>
</dbReference>
<dbReference type="InterPro" id="IPR036259">
    <property type="entry name" value="MFS_trans_sf"/>
</dbReference>
<keyword evidence="2" id="KW-0813">Transport</keyword>
<dbReference type="STRING" id="133381.A0A2T9ZD54"/>
<dbReference type="Pfam" id="PF07690">
    <property type="entry name" value="MFS_1"/>
    <property type="match status" value="1"/>
</dbReference>
<accession>A0A2T9ZD54</accession>
<feature type="transmembrane region" description="Helical" evidence="6">
    <location>
        <begin position="36"/>
        <end position="60"/>
    </location>
</feature>
<evidence type="ECO:0000259" key="7">
    <source>
        <dbReference type="PROSITE" id="PS50850"/>
    </source>
</evidence>
<proteinExistence type="predicted"/>
<dbReference type="GO" id="GO:0022857">
    <property type="term" value="F:transmembrane transporter activity"/>
    <property type="evidence" value="ECO:0007669"/>
    <property type="project" value="InterPro"/>
</dbReference>
<sequence length="474" mass="52371">MGEKEVVINKEIELTPEEQHLIKRYLFKTDLRVLPIFGFVYFFAVMDRANVGAALANGIIENLKLSSTDQGNIGSFFFIFYVISETPANMLLKKFKPHIWFSFIICAWSIVVMCMAATKTAATFIVCRSFLGMFESGLTPGVVAYLPYWYTRSEIGFRMSMFFAAGTLSGVFGNPIAAGLAQHKIGSLASYNTIFLIEGALSLFFGILTYFFIQDYPDTCTFLTEPEREVAIRRISADQGVASQAKNSLHDTLAALKDWKMWIYALMFLAVNINATTIAFFGPIIIKSMGYSSTRATILASIPNLFGFIGQMTTGWTMHAFPLWMNSVFFSACAIAGAAVLGFAKASSTVKMVFLCLFGFGGLPNIPIVATWMSVNSGGISKRMVASAMTVSFGGISGFITPYLNTSKSAPKYHTSFVVNICASAFILGMALLLMTYFTAENARRDRVSKDVSHLSEAEQRALNDLHPEFRYRL</sequence>
<evidence type="ECO:0000256" key="5">
    <source>
        <dbReference type="ARBA" id="ARBA00023136"/>
    </source>
</evidence>
<keyword evidence="3 6" id="KW-0812">Transmembrane</keyword>
<evidence type="ECO:0000256" key="2">
    <source>
        <dbReference type="ARBA" id="ARBA00022448"/>
    </source>
</evidence>